<evidence type="ECO:0000259" key="2">
    <source>
        <dbReference type="Pfam" id="PF09922"/>
    </source>
</evidence>
<evidence type="ECO:0000313" key="3">
    <source>
        <dbReference type="EMBL" id="KPL60709.1"/>
    </source>
</evidence>
<dbReference type="NCBIfam" id="NF040535">
    <property type="entry name" value="LiaF_C_term"/>
    <property type="match status" value="1"/>
</dbReference>
<keyword evidence="1" id="KW-1133">Transmembrane helix</keyword>
<name>A0A0P6WJ54_9BACI</name>
<dbReference type="OrthoDB" id="2351415at2"/>
<accession>A0A0P6WJ54</accession>
<dbReference type="AlphaFoldDB" id="A0A0P6WJ54"/>
<dbReference type="Pfam" id="PF09922">
    <property type="entry name" value="LiaF-like_C"/>
    <property type="match status" value="1"/>
</dbReference>
<proteinExistence type="predicted"/>
<organism evidence="3 4">
    <name type="scientific">Rossellomorea vietnamensis</name>
    <dbReference type="NCBI Taxonomy" id="218284"/>
    <lineage>
        <taxon>Bacteria</taxon>
        <taxon>Bacillati</taxon>
        <taxon>Bacillota</taxon>
        <taxon>Bacilli</taxon>
        <taxon>Bacillales</taxon>
        <taxon>Bacillaceae</taxon>
        <taxon>Rossellomorea</taxon>
    </lineage>
</organism>
<dbReference type="InterPro" id="IPR024425">
    <property type="entry name" value="LiaF-like_C"/>
</dbReference>
<feature type="domain" description="Cell wall-active antibiotics response LiaF-like C-terminal" evidence="2">
    <location>
        <begin position="127"/>
        <end position="240"/>
    </location>
</feature>
<keyword evidence="1" id="KW-0812">Transmembrane</keyword>
<comment type="caution">
    <text evidence="3">The sequence shown here is derived from an EMBL/GenBank/DDBJ whole genome shotgun (WGS) entry which is preliminary data.</text>
</comment>
<evidence type="ECO:0000313" key="4">
    <source>
        <dbReference type="Proteomes" id="UP000050398"/>
    </source>
</evidence>
<dbReference type="GO" id="GO:0016020">
    <property type="term" value="C:membrane"/>
    <property type="evidence" value="ECO:0007669"/>
    <property type="project" value="InterPro"/>
</dbReference>
<feature type="transmembrane region" description="Helical" evidence="1">
    <location>
        <begin position="12"/>
        <end position="45"/>
    </location>
</feature>
<gene>
    <name evidence="3" type="ORF">AM506_05345</name>
</gene>
<dbReference type="PIRSF" id="PIRSF031509">
    <property type="entry name" value="Cell_wall_LiaF/YvqF"/>
    <property type="match status" value="1"/>
</dbReference>
<dbReference type="eggNOG" id="COG4758">
    <property type="taxonomic scope" value="Bacteria"/>
</dbReference>
<keyword evidence="1" id="KW-0472">Membrane</keyword>
<dbReference type="InterPro" id="IPR016975">
    <property type="entry name" value="Cell_wall_LiaF"/>
</dbReference>
<dbReference type="EMBL" id="LIXZ01000003">
    <property type="protein sequence ID" value="KPL60709.1"/>
    <property type="molecule type" value="Genomic_DNA"/>
</dbReference>
<feature type="transmembrane region" description="Helical" evidence="1">
    <location>
        <begin position="57"/>
        <end position="89"/>
    </location>
</feature>
<protein>
    <submittedName>
        <fullName evidence="3">Cell wall-active antibiotics response protein</fullName>
    </submittedName>
</protein>
<dbReference type="InterPro" id="IPR047793">
    <property type="entry name" value="LiaF_C"/>
</dbReference>
<dbReference type="PATRIC" id="fig|218284.4.peg.2184"/>
<evidence type="ECO:0000256" key="1">
    <source>
        <dbReference type="SAM" id="Phobius"/>
    </source>
</evidence>
<dbReference type="Proteomes" id="UP000050398">
    <property type="component" value="Unassembled WGS sequence"/>
</dbReference>
<sequence length="243" mass="27517">MLNRLRSDGISWIILIGTLLILLEVSFYDGGVLVFLSIAAFCIYIGRKKLPRTSGKILLWFGIISLAINIFNTVAFKFLLFGILLFIIVRFADSKKHPKYITPSIKETFTQTQEPLIMKRSALQNEWFGPKRTPDDVYEWHDINIQGVIGDSVIDIGNTVLPKGTSVVSIRNILGNIEILIPYDVEVSVHHSVLAGSIEIFDQVEPKAINQSLYYQTPGYDEAVQRVKIFTSMWIGDLEVKRI</sequence>
<reference evidence="3 4" key="1">
    <citation type="submission" date="2015-08" db="EMBL/GenBank/DDBJ databases">
        <title>Draft Genome Sequence of Bacillus vietnamensis UCD-SED5.</title>
        <authorList>
            <person name="Lee R.D."/>
            <person name="Jospin G."/>
            <person name="Lang J.M."/>
            <person name="Coil D.A."/>
            <person name="Eisen J.A."/>
        </authorList>
    </citation>
    <scope>NUCLEOTIDE SEQUENCE [LARGE SCALE GENOMIC DNA]</scope>
    <source>
        <strain evidence="3 4">UCD-SED5</strain>
    </source>
</reference>